<feature type="region of interest" description="Disordered" evidence="6">
    <location>
        <begin position="605"/>
        <end position="626"/>
    </location>
</feature>
<gene>
    <name evidence="7" type="ORF">PNOK_0048200</name>
</gene>
<dbReference type="PANTHER" id="PTHR13556">
    <property type="entry name" value="TRANSCRIPTIONAL ADAPTER 3-RELATED"/>
    <property type="match status" value="1"/>
</dbReference>
<keyword evidence="5" id="KW-0539">Nucleus</keyword>
<comment type="subcellular location">
    <subcellularLocation>
        <location evidence="1">Nucleus</location>
    </subcellularLocation>
</comment>
<comment type="similarity">
    <text evidence="2">Belongs to the NGG1 family.</text>
</comment>
<keyword evidence="4" id="KW-0804">Transcription</keyword>
<feature type="compositionally biased region" description="Gly residues" evidence="6">
    <location>
        <begin position="502"/>
        <end position="513"/>
    </location>
</feature>
<feature type="compositionally biased region" description="Polar residues" evidence="6">
    <location>
        <begin position="612"/>
        <end position="626"/>
    </location>
</feature>
<dbReference type="GO" id="GO:0005634">
    <property type="term" value="C:nucleus"/>
    <property type="evidence" value="ECO:0007669"/>
    <property type="project" value="UniProtKB-SubCell"/>
</dbReference>
<feature type="compositionally biased region" description="Polar residues" evidence="6">
    <location>
        <begin position="177"/>
        <end position="191"/>
    </location>
</feature>
<dbReference type="PANTHER" id="PTHR13556:SF2">
    <property type="entry name" value="TRANSCRIPTIONAL ADAPTER 3"/>
    <property type="match status" value="1"/>
</dbReference>
<evidence type="ECO:0000256" key="4">
    <source>
        <dbReference type="ARBA" id="ARBA00023163"/>
    </source>
</evidence>
<keyword evidence="3" id="KW-0805">Transcription regulation</keyword>
<feature type="compositionally biased region" description="Basic and acidic residues" evidence="6">
    <location>
        <begin position="86"/>
        <end position="96"/>
    </location>
</feature>
<dbReference type="InterPro" id="IPR019340">
    <property type="entry name" value="Histone_AcTrfase_su3"/>
</dbReference>
<proteinExistence type="inferred from homology"/>
<dbReference type="GO" id="GO:0000124">
    <property type="term" value="C:SAGA complex"/>
    <property type="evidence" value="ECO:0007669"/>
    <property type="project" value="TreeGrafter"/>
</dbReference>
<comment type="caution">
    <text evidence="7">The sequence shown here is derived from an EMBL/GenBank/DDBJ whole genome shotgun (WGS) entry which is preliminary data.</text>
</comment>
<feature type="region of interest" description="Disordered" evidence="6">
    <location>
        <begin position="484"/>
        <end position="513"/>
    </location>
</feature>
<dbReference type="Pfam" id="PF10198">
    <property type="entry name" value="Ada3"/>
    <property type="match status" value="1"/>
</dbReference>
<evidence type="ECO:0000313" key="7">
    <source>
        <dbReference type="EMBL" id="PAV23414.1"/>
    </source>
</evidence>
<sequence>MPHPLKQYVPDNLHPNFRSSLLVSPPEAVPSINDLETTQQELLALKQRALERSAKAAKDLETIEQEMKKLRDMEKGKQRAQAYPLNRDRERVKREPSYTPSLDQDERQHSPSIPPSSAGAASTSTLPASNTPSFPQKIPQGGSKPKKKDKKRKRDDESEPEADMPRGRKPSPLPPTAHQSKTSKVNNSSHLRTPAADWSLTGRRFQVKDLLPQSPISVPSLPAGPRKPIEVKEDFSKAKAPTNQVPITTFYSSVDPYLRQIREEDLGWLEYDGDTVGPYVVPELGRHYTEQWEDEDIALYHGVPASLDFTASRTAAAQANQQFIQPTLLPKWDTTTISESDFTTDKGLGPVAERLTAAMIMVPVKTLEIKQAEEAYEARMAASGSKITPLPKEKVLVGDFEERVKDTLRFYGLLDAEPDFSNSVDDPVSSALRTVQRQLRQVSALNKARRQRLAAIARDRLAYQEYVDAREALDKNITAAYAKLQKKDGPKAPKKNKKKGDSGTGGLGMNGGQAGVNGAGGVMPLPNPAALGLGPDEDMKLVVPESLKHLVELRAQWVEVVGGAYEEEERQNPGRIRGVPQRSIYEGVEEDVRRELARSSILPSASVVPNGASGTSVNGANVNGSS</sequence>
<dbReference type="AlphaFoldDB" id="A0A286UV26"/>
<evidence type="ECO:0000256" key="5">
    <source>
        <dbReference type="ARBA" id="ARBA00023242"/>
    </source>
</evidence>
<dbReference type="EMBL" id="NBII01000001">
    <property type="protein sequence ID" value="PAV23414.1"/>
    <property type="molecule type" value="Genomic_DNA"/>
</dbReference>
<dbReference type="STRING" id="2282107.A0A286UV26"/>
<feature type="region of interest" description="Disordered" evidence="6">
    <location>
        <begin position="67"/>
        <end position="197"/>
    </location>
</feature>
<dbReference type="GO" id="GO:0003713">
    <property type="term" value="F:transcription coactivator activity"/>
    <property type="evidence" value="ECO:0007669"/>
    <property type="project" value="TreeGrafter"/>
</dbReference>
<name>A0A286UV26_9AGAM</name>
<evidence type="ECO:0000256" key="1">
    <source>
        <dbReference type="ARBA" id="ARBA00004123"/>
    </source>
</evidence>
<evidence type="ECO:0000256" key="6">
    <source>
        <dbReference type="SAM" id="MobiDB-lite"/>
    </source>
</evidence>
<protein>
    <submittedName>
        <fullName evidence="7">Transcriptional regulator ngg1</fullName>
    </submittedName>
</protein>
<evidence type="ECO:0000256" key="2">
    <source>
        <dbReference type="ARBA" id="ARBA00005330"/>
    </source>
</evidence>
<evidence type="ECO:0000256" key="3">
    <source>
        <dbReference type="ARBA" id="ARBA00023015"/>
    </source>
</evidence>
<reference evidence="7 8" key="1">
    <citation type="journal article" date="2017" name="Mol. Ecol.">
        <title>Comparative and population genomic landscape of Phellinus noxius: A hypervariable fungus causing root rot in trees.</title>
        <authorList>
            <person name="Chung C.L."/>
            <person name="Lee T.J."/>
            <person name="Akiba M."/>
            <person name="Lee H.H."/>
            <person name="Kuo T.H."/>
            <person name="Liu D."/>
            <person name="Ke H.M."/>
            <person name="Yokoi T."/>
            <person name="Roa M.B."/>
            <person name="Lu M.J."/>
            <person name="Chang Y.Y."/>
            <person name="Ann P.J."/>
            <person name="Tsai J.N."/>
            <person name="Chen C.Y."/>
            <person name="Tzean S.S."/>
            <person name="Ota Y."/>
            <person name="Hattori T."/>
            <person name="Sahashi N."/>
            <person name="Liou R.F."/>
            <person name="Kikuchi T."/>
            <person name="Tsai I.J."/>
        </authorList>
    </citation>
    <scope>NUCLEOTIDE SEQUENCE [LARGE SCALE GENOMIC DNA]</scope>
    <source>
        <strain evidence="7 8">FFPRI411160</strain>
    </source>
</reference>
<evidence type="ECO:0000313" key="8">
    <source>
        <dbReference type="Proteomes" id="UP000217199"/>
    </source>
</evidence>
<feature type="compositionally biased region" description="Low complexity" evidence="6">
    <location>
        <begin position="115"/>
        <end position="129"/>
    </location>
</feature>
<organism evidence="7 8">
    <name type="scientific">Pyrrhoderma noxium</name>
    <dbReference type="NCBI Taxonomy" id="2282107"/>
    <lineage>
        <taxon>Eukaryota</taxon>
        <taxon>Fungi</taxon>
        <taxon>Dikarya</taxon>
        <taxon>Basidiomycota</taxon>
        <taxon>Agaricomycotina</taxon>
        <taxon>Agaricomycetes</taxon>
        <taxon>Hymenochaetales</taxon>
        <taxon>Hymenochaetaceae</taxon>
        <taxon>Pyrrhoderma</taxon>
    </lineage>
</organism>
<feature type="compositionally biased region" description="Basic and acidic residues" evidence="6">
    <location>
        <begin position="67"/>
        <end position="77"/>
    </location>
</feature>
<keyword evidence="8" id="KW-1185">Reference proteome</keyword>
<dbReference type="GO" id="GO:0006357">
    <property type="term" value="P:regulation of transcription by RNA polymerase II"/>
    <property type="evidence" value="ECO:0007669"/>
    <property type="project" value="TreeGrafter"/>
</dbReference>
<dbReference type="OrthoDB" id="1232at2759"/>
<dbReference type="Proteomes" id="UP000217199">
    <property type="component" value="Unassembled WGS sequence"/>
</dbReference>
<feature type="compositionally biased region" description="Basic residues" evidence="6">
    <location>
        <begin position="144"/>
        <end position="153"/>
    </location>
</feature>
<dbReference type="InParanoid" id="A0A286UV26"/>
<accession>A0A286UV26</accession>